<feature type="signal peptide" evidence="6">
    <location>
        <begin position="1"/>
        <end position="21"/>
    </location>
</feature>
<keyword evidence="3" id="KW-0843">Virulence</keyword>
<keyword evidence="4" id="KW-1015">Disulfide bond</keyword>
<comment type="caution">
    <text evidence="7">The sequence shown here is derived from an EMBL/GenBank/DDBJ whole genome shotgun (WGS) entry which is preliminary data.</text>
</comment>
<evidence type="ECO:0000313" key="8">
    <source>
        <dbReference type="Proteomes" id="UP000226192"/>
    </source>
</evidence>
<evidence type="ECO:0000256" key="3">
    <source>
        <dbReference type="ARBA" id="ARBA00023026"/>
    </source>
</evidence>
<feature type="compositionally biased region" description="Basic residues" evidence="5">
    <location>
        <begin position="258"/>
        <end position="297"/>
    </location>
</feature>
<protein>
    <submittedName>
        <fullName evidence="7">Putative enterotoxin</fullName>
    </submittedName>
</protein>
<keyword evidence="8" id="KW-1185">Reference proteome</keyword>
<dbReference type="AlphaFoldDB" id="A0A2C5XAR3"/>
<dbReference type="InterPro" id="IPR001144">
    <property type="entry name" value="Enterotoxin_A"/>
</dbReference>
<evidence type="ECO:0000313" key="7">
    <source>
        <dbReference type="EMBL" id="PHH65079.1"/>
    </source>
</evidence>
<accession>A0A2C5XAR3</accession>
<evidence type="ECO:0000256" key="5">
    <source>
        <dbReference type="SAM" id="MobiDB-lite"/>
    </source>
</evidence>
<dbReference type="GO" id="GO:0090729">
    <property type="term" value="F:toxin activity"/>
    <property type="evidence" value="ECO:0007669"/>
    <property type="project" value="UniProtKB-KW"/>
</dbReference>
<evidence type="ECO:0000256" key="6">
    <source>
        <dbReference type="SAM" id="SignalP"/>
    </source>
</evidence>
<organism evidence="7 8">
    <name type="scientific">Ophiocordyceps australis</name>
    <dbReference type="NCBI Taxonomy" id="1399860"/>
    <lineage>
        <taxon>Eukaryota</taxon>
        <taxon>Fungi</taxon>
        <taxon>Dikarya</taxon>
        <taxon>Ascomycota</taxon>
        <taxon>Pezizomycotina</taxon>
        <taxon>Sordariomycetes</taxon>
        <taxon>Hypocreomycetidae</taxon>
        <taxon>Hypocreales</taxon>
        <taxon>Ophiocordycipitaceae</taxon>
        <taxon>Ophiocordyceps</taxon>
    </lineage>
</organism>
<reference evidence="7 8" key="1">
    <citation type="submission" date="2017-06" db="EMBL/GenBank/DDBJ databases">
        <title>Ant-infecting Ophiocordyceps genomes reveal a high diversity of potential behavioral manipulation genes and a possible major role for enterotoxins.</title>
        <authorList>
            <person name="De Bekker C."/>
            <person name="Evans H.C."/>
            <person name="Brachmann A."/>
            <person name="Hughes D.P."/>
        </authorList>
    </citation>
    <scope>NUCLEOTIDE SEQUENCE [LARGE SCALE GENOMIC DNA]</scope>
    <source>
        <strain evidence="7 8">Map64</strain>
    </source>
</reference>
<feature type="region of interest" description="Disordered" evidence="5">
    <location>
        <begin position="252"/>
        <end position="297"/>
    </location>
</feature>
<dbReference type="EMBL" id="NJET01000022">
    <property type="protein sequence ID" value="PHH65079.1"/>
    <property type="molecule type" value="Genomic_DNA"/>
</dbReference>
<evidence type="ECO:0000256" key="2">
    <source>
        <dbReference type="ARBA" id="ARBA00022729"/>
    </source>
</evidence>
<dbReference type="PRINTS" id="PR00771">
    <property type="entry name" value="ENTEROTOXINA"/>
</dbReference>
<dbReference type="STRING" id="1399860.A0A2C5XAR3"/>
<feature type="chain" id="PRO_5012428691" evidence="6">
    <location>
        <begin position="22"/>
        <end position="424"/>
    </location>
</feature>
<evidence type="ECO:0000256" key="1">
    <source>
        <dbReference type="ARBA" id="ARBA00022656"/>
    </source>
</evidence>
<dbReference type="Pfam" id="PF01375">
    <property type="entry name" value="Enterotoxin_a"/>
    <property type="match status" value="1"/>
</dbReference>
<dbReference type="SUPFAM" id="SSF56399">
    <property type="entry name" value="ADP-ribosylation"/>
    <property type="match status" value="1"/>
</dbReference>
<dbReference type="Proteomes" id="UP000226192">
    <property type="component" value="Unassembled WGS sequence"/>
</dbReference>
<sequence>MPSLVAFLPLFLLCTSLPGLATPPLDKPEDPQVVYRADMLSPANLRLQGKFLPRGLDLSRPEQPPPDLSLYKHVFGSKTGTSRHDSAYVSTTKSLEFARQFLHTILGSRGFIYKIHTSPNFIDVESSLREFSMHPLEREVAALGGIHYEQVLSWIEFEEGIEQPEVLNPNYASRFDKASWGGAQVQLAGFPKNHAAWSRHPWKTFTSCRPSIKKMKRELCEPHMSATEFGLEYVADIFVHEVEMMNMEPAGNQVSTKTRTRGKRRRKGKKRTGAAKQRGKIKAKAKTRKSNKSNKVGKVKVAKLQTATDTKVSEGRTAASSKPSWWQEAVQTIAAAAAAIVPSKVLVASIQAGQMVESAGERLASFGIKELCKCATALGMVPEQLAMLDVYQVSELLSDIKDVATEEFIDGLECAEQEVLVMAA</sequence>
<proteinExistence type="predicted"/>
<name>A0A2C5XAR3_9HYPO</name>
<gene>
    <name evidence="7" type="ORF">CDD81_3477</name>
</gene>
<evidence type="ECO:0000256" key="4">
    <source>
        <dbReference type="ARBA" id="ARBA00023157"/>
    </source>
</evidence>
<dbReference type="Gene3D" id="3.90.210.10">
    <property type="entry name" value="Heat-Labile Enterotoxin, subunit A"/>
    <property type="match status" value="1"/>
</dbReference>
<keyword evidence="1" id="KW-0800">Toxin</keyword>
<dbReference type="OrthoDB" id="4925061at2759"/>
<keyword evidence="2 6" id="KW-0732">Signal</keyword>